<organism evidence="14 15">
    <name type="scientific">Dimorphilus gyrociliatus</name>
    <dbReference type="NCBI Taxonomy" id="2664684"/>
    <lineage>
        <taxon>Eukaryota</taxon>
        <taxon>Metazoa</taxon>
        <taxon>Spiralia</taxon>
        <taxon>Lophotrochozoa</taxon>
        <taxon>Annelida</taxon>
        <taxon>Polychaeta</taxon>
        <taxon>Polychaeta incertae sedis</taxon>
        <taxon>Dinophilidae</taxon>
        <taxon>Dimorphilus</taxon>
    </lineage>
</organism>
<comment type="catalytic activity">
    <reaction evidence="1">
        <text>Release of an N-terminal aspartate or glutamate from a peptide, with a preference for aspartate.</text>
        <dbReference type="EC" id="3.4.11.21"/>
    </reaction>
</comment>
<proteinExistence type="inferred from homology"/>
<evidence type="ECO:0000256" key="13">
    <source>
        <dbReference type="RuleBase" id="RU004386"/>
    </source>
</evidence>
<name>A0A7I8V4B5_9ANNE</name>
<dbReference type="Gene3D" id="3.40.630.10">
    <property type="entry name" value="Zn peptidases"/>
    <property type="match status" value="1"/>
</dbReference>
<dbReference type="InterPro" id="IPR023358">
    <property type="entry name" value="Peptidase_M18_dom2"/>
</dbReference>
<dbReference type="CDD" id="cd05658">
    <property type="entry name" value="M18_DAP"/>
    <property type="match status" value="1"/>
</dbReference>
<dbReference type="FunFam" id="2.30.250.10:FF:000001">
    <property type="entry name" value="Aspartyl aminopeptidase 1"/>
    <property type="match status" value="1"/>
</dbReference>
<dbReference type="NCBIfam" id="NF002759">
    <property type="entry name" value="PRK02813.1"/>
    <property type="match status" value="1"/>
</dbReference>
<keyword evidence="8 13" id="KW-0645">Protease</keyword>
<evidence type="ECO:0000256" key="2">
    <source>
        <dbReference type="ARBA" id="ARBA00001947"/>
    </source>
</evidence>
<evidence type="ECO:0000256" key="12">
    <source>
        <dbReference type="ARBA" id="ARBA00023049"/>
    </source>
</evidence>
<dbReference type="Proteomes" id="UP000549394">
    <property type="component" value="Unassembled WGS sequence"/>
</dbReference>
<dbReference type="GO" id="GO:0004177">
    <property type="term" value="F:aminopeptidase activity"/>
    <property type="evidence" value="ECO:0007669"/>
    <property type="project" value="UniProtKB-KW"/>
</dbReference>
<evidence type="ECO:0000256" key="3">
    <source>
        <dbReference type="ARBA" id="ARBA00008290"/>
    </source>
</evidence>
<keyword evidence="11 13" id="KW-0862">Zinc</keyword>
<dbReference type="GO" id="GO:0008237">
    <property type="term" value="F:metallopeptidase activity"/>
    <property type="evidence" value="ECO:0007669"/>
    <property type="project" value="UniProtKB-KW"/>
</dbReference>
<comment type="caution">
    <text evidence="14">The sequence shown here is derived from an EMBL/GenBank/DDBJ whole genome shotgun (WGS) entry which is preliminary data.</text>
</comment>
<evidence type="ECO:0000256" key="10">
    <source>
        <dbReference type="ARBA" id="ARBA00022801"/>
    </source>
</evidence>
<dbReference type="SUPFAM" id="SSF53187">
    <property type="entry name" value="Zn-dependent exopeptidases"/>
    <property type="match status" value="1"/>
</dbReference>
<dbReference type="Gene3D" id="2.30.250.10">
    <property type="entry name" value="Aminopeptidase i, Domain 2"/>
    <property type="match status" value="1"/>
</dbReference>
<dbReference type="GO" id="GO:0006508">
    <property type="term" value="P:proteolysis"/>
    <property type="evidence" value="ECO:0007669"/>
    <property type="project" value="UniProtKB-KW"/>
</dbReference>
<keyword evidence="9 13" id="KW-0479">Metal-binding</keyword>
<dbReference type="EMBL" id="CAJFCJ010000001">
    <property type="protein sequence ID" value="CAD5110925.1"/>
    <property type="molecule type" value="Genomic_DNA"/>
</dbReference>
<dbReference type="AlphaFoldDB" id="A0A7I8V4B5"/>
<sequence>MVSLPLPWYVAVEEGCQLLAAAGFKELKETEKWNVKPNNKYYVTRNKSTLIAFAIGGNYQPGNGFAILGAHTDSPCLKVKPISKKMREDFLQVGVECYGGGSWHTWFDRDLTIAGRVIIQNGKSIAQRLFHINKPILRIPNVAIHLERDMGTKFEWNKENHLTPILATKITEELLTSAKPHKSPDFPKIAENHHSCLISAICGELDVSVESIIDFELCLTDTQPAAIGGLFDEFIFSPRLDNLHSCFCAIKGLVNSTKSESFETDTMIRMMSLFDNEEVGSETAQGGQSTLQELIMRRLCSAQNHNVLAYEESIPKSLMVSCDMAHAVHPNYTEKHEDQHKPNFHKGVVIKTNQNQRYATTAITGAIMRKIAELGGVSVQEFVVRNDTPCGSTLGPLMSAKLGIPTVDVGAAQLSMHSIREMCDTTSVKMTCDLFESFYKNYSSISAQLEL</sequence>
<evidence type="ECO:0000256" key="9">
    <source>
        <dbReference type="ARBA" id="ARBA00022723"/>
    </source>
</evidence>
<dbReference type="PANTHER" id="PTHR28570:SF3">
    <property type="entry name" value="ASPARTYL AMINOPEPTIDASE"/>
    <property type="match status" value="1"/>
</dbReference>
<accession>A0A7I8V4B5</accession>
<keyword evidence="15" id="KW-1185">Reference proteome</keyword>
<evidence type="ECO:0000313" key="15">
    <source>
        <dbReference type="Proteomes" id="UP000549394"/>
    </source>
</evidence>
<dbReference type="PRINTS" id="PR00932">
    <property type="entry name" value="AMINO1PTASE"/>
</dbReference>
<dbReference type="GO" id="GO:0005737">
    <property type="term" value="C:cytoplasm"/>
    <property type="evidence" value="ECO:0007669"/>
    <property type="project" value="UniProtKB-ARBA"/>
</dbReference>
<gene>
    <name evidence="14" type="ORF">DGYR_LOCUS279</name>
</gene>
<comment type="cofactor">
    <cofactor evidence="2">
        <name>Zn(2+)</name>
        <dbReference type="ChEBI" id="CHEBI:29105"/>
    </cofactor>
</comment>
<dbReference type="EC" id="3.4.11.21" evidence="5"/>
<protein>
    <recommendedName>
        <fullName evidence="6">Aspartyl aminopeptidase</fullName>
        <ecNumber evidence="5">3.4.11.21</ecNumber>
    </recommendedName>
</protein>
<dbReference type="OrthoDB" id="9880441at2759"/>
<dbReference type="SUPFAM" id="SSF101821">
    <property type="entry name" value="Aminopeptidase/glucanase lid domain"/>
    <property type="match status" value="1"/>
</dbReference>
<comment type="subunit">
    <text evidence="4">Tetrahedron-shaped homododecamer built from six homodimers.</text>
</comment>
<evidence type="ECO:0000256" key="1">
    <source>
        <dbReference type="ARBA" id="ARBA00001335"/>
    </source>
</evidence>
<reference evidence="14 15" key="1">
    <citation type="submission" date="2020-08" db="EMBL/GenBank/DDBJ databases">
        <authorList>
            <person name="Hejnol A."/>
        </authorList>
    </citation>
    <scope>NUCLEOTIDE SEQUENCE [LARGE SCALE GENOMIC DNA]</scope>
</reference>
<dbReference type="Pfam" id="PF02127">
    <property type="entry name" value="Peptidase_M18"/>
    <property type="match status" value="1"/>
</dbReference>
<evidence type="ECO:0000256" key="11">
    <source>
        <dbReference type="ARBA" id="ARBA00022833"/>
    </source>
</evidence>
<keyword evidence="12 13" id="KW-0482">Metalloprotease</keyword>
<evidence type="ECO:0000256" key="8">
    <source>
        <dbReference type="ARBA" id="ARBA00022670"/>
    </source>
</evidence>
<evidence type="ECO:0000256" key="4">
    <source>
        <dbReference type="ARBA" id="ARBA00011395"/>
    </source>
</evidence>
<evidence type="ECO:0000256" key="6">
    <source>
        <dbReference type="ARBA" id="ARBA00015118"/>
    </source>
</evidence>
<dbReference type="InterPro" id="IPR001948">
    <property type="entry name" value="Peptidase_M18"/>
</dbReference>
<comment type="similarity">
    <text evidence="3 13">Belongs to the peptidase M18 family.</text>
</comment>
<dbReference type="PANTHER" id="PTHR28570">
    <property type="entry name" value="ASPARTYL AMINOPEPTIDASE"/>
    <property type="match status" value="1"/>
</dbReference>
<keyword evidence="7 13" id="KW-0031">Aminopeptidase</keyword>
<dbReference type="GO" id="GO:0008270">
    <property type="term" value="F:zinc ion binding"/>
    <property type="evidence" value="ECO:0007669"/>
    <property type="project" value="InterPro"/>
</dbReference>
<evidence type="ECO:0000256" key="5">
    <source>
        <dbReference type="ARBA" id="ARBA00011965"/>
    </source>
</evidence>
<evidence type="ECO:0000256" key="7">
    <source>
        <dbReference type="ARBA" id="ARBA00022438"/>
    </source>
</evidence>
<evidence type="ECO:0000313" key="14">
    <source>
        <dbReference type="EMBL" id="CAD5110925.1"/>
    </source>
</evidence>
<keyword evidence="10 13" id="KW-0378">Hydrolase</keyword>